<evidence type="ECO:0000256" key="1">
    <source>
        <dbReference type="SAM" id="MobiDB-lite"/>
    </source>
</evidence>
<dbReference type="EnsemblPlants" id="PNT64134">
    <property type="protein sequence ID" value="PNT64134"/>
    <property type="gene ID" value="BRADI_4g24822v3"/>
</dbReference>
<dbReference type="InParanoid" id="A0A2K2CQ38"/>
<dbReference type="Gramene" id="PNT64134">
    <property type="protein sequence ID" value="PNT64134"/>
    <property type="gene ID" value="BRADI_4g24822v3"/>
</dbReference>
<protein>
    <submittedName>
        <fullName evidence="2 3">Uncharacterized protein</fullName>
    </submittedName>
</protein>
<dbReference type="AlphaFoldDB" id="A0A2K2CQ38"/>
<reference evidence="3" key="3">
    <citation type="submission" date="2018-08" db="UniProtKB">
        <authorList>
            <consortium name="EnsemblPlants"/>
        </authorList>
    </citation>
    <scope>IDENTIFICATION</scope>
    <source>
        <strain evidence="3">cv. Bd21</strain>
    </source>
</reference>
<evidence type="ECO:0000313" key="3">
    <source>
        <dbReference type="EnsemblPlants" id="PNT64134"/>
    </source>
</evidence>
<evidence type="ECO:0000313" key="4">
    <source>
        <dbReference type="Proteomes" id="UP000008810"/>
    </source>
</evidence>
<name>A0A2K2CQ38_BRADI</name>
<evidence type="ECO:0000313" key="2">
    <source>
        <dbReference type="EMBL" id="PNT64134.1"/>
    </source>
</evidence>
<feature type="compositionally biased region" description="Basic residues" evidence="1">
    <location>
        <begin position="95"/>
        <end position="122"/>
    </location>
</feature>
<dbReference type="Proteomes" id="UP000008810">
    <property type="component" value="Chromosome 4"/>
</dbReference>
<organism evidence="2">
    <name type="scientific">Brachypodium distachyon</name>
    <name type="common">Purple false brome</name>
    <name type="synonym">Trachynia distachya</name>
    <dbReference type="NCBI Taxonomy" id="15368"/>
    <lineage>
        <taxon>Eukaryota</taxon>
        <taxon>Viridiplantae</taxon>
        <taxon>Streptophyta</taxon>
        <taxon>Embryophyta</taxon>
        <taxon>Tracheophyta</taxon>
        <taxon>Spermatophyta</taxon>
        <taxon>Magnoliopsida</taxon>
        <taxon>Liliopsida</taxon>
        <taxon>Poales</taxon>
        <taxon>Poaceae</taxon>
        <taxon>BOP clade</taxon>
        <taxon>Pooideae</taxon>
        <taxon>Stipodae</taxon>
        <taxon>Brachypodieae</taxon>
        <taxon>Brachypodium</taxon>
    </lineage>
</organism>
<dbReference type="EMBL" id="CM000883">
    <property type="protein sequence ID" value="PNT64134.1"/>
    <property type="molecule type" value="Genomic_DNA"/>
</dbReference>
<proteinExistence type="predicted"/>
<sequence>MAHGHGWGSRAAGEAVQGRAQNHLLLRSSAPPVRPTSIPWWARRLGRPGAPGQRVRGPAAQRPARRRPGARRPVMQKPAWQGPRGRRAAACVRRRDAHGHGKAHWQRGVHRRPGNSRTVRKKRGTSLVAMILTF</sequence>
<reference evidence="2" key="2">
    <citation type="submission" date="2017-06" db="EMBL/GenBank/DDBJ databases">
        <title>WGS assembly of Brachypodium distachyon.</title>
        <authorList>
            <consortium name="The International Brachypodium Initiative"/>
            <person name="Lucas S."/>
            <person name="Harmon-Smith M."/>
            <person name="Lail K."/>
            <person name="Tice H."/>
            <person name="Grimwood J."/>
            <person name="Bruce D."/>
            <person name="Barry K."/>
            <person name="Shu S."/>
            <person name="Lindquist E."/>
            <person name="Wang M."/>
            <person name="Pitluck S."/>
            <person name="Vogel J.P."/>
            <person name="Garvin D.F."/>
            <person name="Mockler T.C."/>
            <person name="Schmutz J."/>
            <person name="Rokhsar D."/>
            <person name="Bevan M.W."/>
        </authorList>
    </citation>
    <scope>NUCLEOTIDE SEQUENCE</scope>
    <source>
        <strain evidence="2">Bd21</strain>
    </source>
</reference>
<feature type="compositionally biased region" description="Low complexity" evidence="1">
    <location>
        <begin position="53"/>
        <end position="62"/>
    </location>
</feature>
<accession>A0A2K2CQ38</accession>
<reference evidence="2 3" key="1">
    <citation type="journal article" date="2010" name="Nature">
        <title>Genome sequencing and analysis of the model grass Brachypodium distachyon.</title>
        <authorList>
            <consortium name="International Brachypodium Initiative"/>
        </authorList>
    </citation>
    <scope>NUCLEOTIDE SEQUENCE [LARGE SCALE GENOMIC DNA]</scope>
    <source>
        <strain evidence="2 3">Bd21</strain>
    </source>
</reference>
<gene>
    <name evidence="2" type="ORF">BRADI_4g24822v3</name>
</gene>
<feature type="region of interest" description="Disordered" evidence="1">
    <location>
        <begin position="22"/>
        <end position="122"/>
    </location>
</feature>
<keyword evidence="4" id="KW-1185">Reference proteome</keyword>